<evidence type="ECO:0000259" key="4">
    <source>
        <dbReference type="Pfam" id="PF22725"/>
    </source>
</evidence>
<evidence type="ECO:0000256" key="1">
    <source>
        <dbReference type="ARBA" id="ARBA00010928"/>
    </source>
</evidence>
<sequence>MTQEIRFGIIGTGAMAARMTRTLQALPGVQVVSVASGSAGRAEEFAHRNRIPQGVAGAAMLLADPSLDAVYIGNANRDHAQAIRIAAAAGKAVLCEKPFALDPSEAAATLEAVRRSGILFMEAICTPFLPAYARLAARIAGGELGGPGLLTASFGYPEDPSLRPGLFAADAGVLRDRGLYPLATALLLGGPVARMQAAITRDAGGVDVQAALLLEHANGWTSQLAASLTGLLANEVRVSGPSASFLLPAPVMHPERLVAETAPAPAAGGSAGGTGLKETLKANPLLRRIKAALPRLGTEHLPYGSDHYRPEAEHFCALLRDGKTESPVLPLAVSEQLQALIAEARSQ</sequence>
<dbReference type="InterPro" id="IPR036291">
    <property type="entry name" value="NAD(P)-bd_dom_sf"/>
</dbReference>
<accession>A0A1V2H036</accession>
<feature type="domain" description="GFO/IDH/MocA-like oxidoreductase" evidence="4">
    <location>
        <begin position="132"/>
        <end position="240"/>
    </location>
</feature>
<dbReference type="GO" id="GO:0016491">
    <property type="term" value="F:oxidoreductase activity"/>
    <property type="evidence" value="ECO:0007669"/>
    <property type="project" value="UniProtKB-KW"/>
</dbReference>
<dbReference type="PANTHER" id="PTHR22604:SF105">
    <property type="entry name" value="TRANS-1,2-DIHYDROBENZENE-1,2-DIOL DEHYDROGENASE"/>
    <property type="match status" value="1"/>
</dbReference>
<dbReference type="RefSeq" id="WP_076958366.1">
    <property type="nucleotide sequence ID" value="NZ_MLCO01000166.1"/>
</dbReference>
<evidence type="ECO:0000259" key="3">
    <source>
        <dbReference type="Pfam" id="PF01408"/>
    </source>
</evidence>
<dbReference type="EMBL" id="MLCO01000166">
    <property type="protein sequence ID" value="ONG51415.1"/>
    <property type="molecule type" value="Genomic_DNA"/>
</dbReference>
<name>A0A1V2H036_9PROT</name>
<keyword evidence="6" id="KW-1185">Reference proteome</keyword>
<dbReference type="Proteomes" id="UP000188879">
    <property type="component" value="Unassembled WGS sequence"/>
</dbReference>
<gene>
    <name evidence="5" type="ORF">BKE38_16210</name>
</gene>
<evidence type="ECO:0000256" key="2">
    <source>
        <dbReference type="ARBA" id="ARBA00023002"/>
    </source>
</evidence>
<dbReference type="PANTHER" id="PTHR22604">
    <property type="entry name" value="OXIDOREDUCTASES"/>
    <property type="match status" value="1"/>
</dbReference>
<evidence type="ECO:0000313" key="5">
    <source>
        <dbReference type="EMBL" id="ONG51415.1"/>
    </source>
</evidence>
<dbReference type="Pfam" id="PF01408">
    <property type="entry name" value="GFO_IDH_MocA"/>
    <property type="match status" value="1"/>
</dbReference>
<comment type="similarity">
    <text evidence="1">Belongs to the Gfo/Idh/MocA family.</text>
</comment>
<dbReference type="SUPFAM" id="SSF51735">
    <property type="entry name" value="NAD(P)-binding Rossmann-fold domains"/>
    <property type="match status" value="1"/>
</dbReference>
<proteinExistence type="inferred from homology"/>
<dbReference type="Pfam" id="PF22725">
    <property type="entry name" value="GFO_IDH_MocA_C3"/>
    <property type="match status" value="1"/>
</dbReference>
<comment type="caution">
    <text evidence="5">The sequence shown here is derived from an EMBL/GenBank/DDBJ whole genome shotgun (WGS) entry which is preliminary data.</text>
</comment>
<dbReference type="Gene3D" id="3.30.360.10">
    <property type="entry name" value="Dihydrodipicolinate Reductase, domain 2"/>
    <property type="match status" value="1"/>
</dbReference>
<dbReference type="Gene3D" id="3.40.50.720">
    <property type="entry name" value="NAD(P)-binding Rossmann-like Domain"/>
    <property type="match status" value="1"/>
</dbReference>
<reference evidence="5 6" key="1">
    <citation type="submission" date="2016-10" db="EMBL/GenBank/DDBJ databases">
        <title>Draft Genome sequence of Roseomonas sp. strain M3.</title>
        <authorList>
            <person name="Subhash Y."/>
            <person name="Lee S."/>
        </authorList>
    </citation>
    <scope>NUCLEOTIDE SEQUENCE [LARGE SCALE GENOMIC DNA]</scope>
    <source>
        <strain evidence="5 6">M3</strain>
    </source>
</reference>
<dbReference type="InterPro" id="IPR000683">
    <property type="entry name" value="Gfo/Idh/MocA-like_OxRdtase_N"/>
</dbReference>
<evidence type="ECO:0000313" key="6">
    <source>
        <dbReference type="Proteomes" id="UP000188879"/>
    </source>
</evidence>
<organism evidence="5 6">
    <name type="scientific">Teichococcus deserti</name>
    <dbReference type="NCBI Taxonomy" id="1817963"/>
    <lineage>
        <taxon>Bacteria</taxon>
        <taxon>Pseudomonadati</taxon>
        <taxon>Pseudomonadota</taxon>
        <taxon>Alphaproteobacteria</taxon>
        <taxon>Acetobacterales</taxon>
        <taxon>Roseomonadaceae</taxon>
        <taxon>Roseomonas</taxon>
    </lineage>
</organism>
<dbReference type="InterPro" id="IPR055170">
    <property type="entry name" value="GFO_IDH_MocA-like_dom"/>
</dbReference>
<dbReference type="SUPFAM" id="SSF55347">
    <property type="entry name" value="Glyceraldehyde-3-phosphate dehydrogenase-like, C-terminal domain"/>
    <property type="match status" value="1"/>
</dbReference>
<dbReference type="OrthoDB" id="9792935at2"/>
<dbReference type="GO" id="GO:0000166">
    <property type="term" value="F:nucleotide binding"/>
    <property type="evidence" value="ECO:0007669"/>
    <property type="project" value="InterPro"/>
</dbReference>
<dbReference type="AlphaFoldDB" id="A0A1V2H036"/>
<keyword evidence="2" id="KW-0560">Oxidoreductase</keyword>
<dbReference type="InterPro" id="IPR050984">
    <property type="entry name" value="Gfo/Idh/MocA_domain"/>
</dbReference>
<feature type="domain" description="Gfo/Idh/MocA-like oxidoreductase N-terminal" evidence="3">
    <location>
        <begin position="5"/>
        <end position="121"/>
    </location>
</feature>
<protein>
    <submittedName>
        <fullName evidence="5">Uncharacterized protein</fullName>
    </submittedName>
</protein>